<evidence type="ECO:0000313" key="1">
    <source>
        <dbReference type="EMBL" id="ATV30614.1"/>
    </source>
</evidence>
<dbReference type="AlphaFoldDB" id="A0A2D3LJ82"/>
<sequence length="256" mass="27799">MKKLLLLALVAFFGVSAQAQDKPEVITEKPAGTETVYKRVSGKMLAIQNKKLSIFDIAKLAENDQPAGDLTVITAADGKTVYLKYVLSYASYIKDDKAGGWVKGTKNGNTITVPAGQYILYGEFEDGEYGIRVGYLELKGNNFEVLNDDITFTIDGNTAVLNGTIMEGESQEDLKLKMLGGYWSDDQSFFCGDVETVFSTDPTGIETVERGANKQVVGETYFDLSGRQLSKAGKGVAIKSIKFADGTTKSVKYIGK</sequence>
<dbReference type="RefSeq" id="WP_100013883.1">
    <property type="nucleotide sequence ID" value="NZ_CP024727.1"/>
</dbReference>
<dbReference type="Proteomes" id="UP000230742">
    <property type="component" value="Chromosome 1"/>
</dbReference>
<accession>A0A2D3LJ82</accession>
<dbReference type="EMBL" id="CP024727">
    <property type="protein sequence ID" value="ATV30614.1"/>
    <property type="molecule type" value="Genomic_DNA"/>
</dbReference>
<name>A0A2D3LJ82_PREIN</name>
<protein>
    <submittedName>
        <fullName evidence="1">Uncharacterized protein</fullName>
    </submittedName>
</protein>
<proteinExistence type="predicted"/>
<evidence type="ECO:0000313" key="2">
    <source>
        <dbReference type="Proteomes" id="UP000230742"/>
    </source>
</evidence>
<reference evidence="1 2" key="1">
    <citation type="submission" date="2017-11" db="EMBL/GenBank/DDBJ databases">
        <title>Genome sequencing of Prevotella intermedia KCOM 1949.</title>
        <authorList>
            <person name="Kook J.-K."/>
            <person name="Park S.-N."/>
            <person name="Lim Y.K."/>
        </authorList>
    </citation>
    <scope>NUCLEOTIDE SEQUENCE [LARGE SCALE GENOMIC DNA]</scope>
    <source>
        <strain evidence="1 2">KCOM 1949</strain>
    </source>
</reference>
<gene>
    <name evidence="1" type="ORF">CTM46_03610</name>
</gene>
<organism evidence="1 2">
    <name type="scientific">Prevotella intermedia</name>
    <dbReference type="NCBI Taxonomy" id="28131"/>
    <lineage>
        <taxon>Bacteria</taxon>
        <taxon>Pseudomonadati</taxon>
        <taxon>Bacteroidota</taxon>
        <taxon>Bacteroidia</taxon>
        <taxon>Bacteroidales</taxon>
        <taxon>Prevotellaceae</taxon>
        <taxon>Prevotella</taxon>
    </lineage>
</organism>